<evidence type="ECO:0000313" key="1">
    <source>
        <dbReference type="EMBL" id="CCQ54856.1"/>
    </source>
</evidence>
<comment type="caution">
    <text evidence="1">The sequence shown here is derived from an EMBL/GenBank/DDBJ whole genome shotgun (WGS) entry which is preliminary data.</text>
</comment>
<accession>T2IMS7</accession>
<dbReference type="EMBL" id="CAQL01000241">
    <property type="protein sequence ID" value="CCQ54856.1"/>
    <property type="molecule type" value="Genomic_DNA"/>
</dbReference>
<gene>
    <name evidence="1" type="ORF">CWATWH0005_5289</name>
</gene>
<name>T2IMS7_CROWT</name>
<reference evidence="1 2" key="1">
    <citation type="submission" date="2013-01" db="EMBL/GenBank/DDBJ databases">
        <authorList>
            <person name="Bench S."/>
        </authorList>
    </citation>
    <scope>NUCLEOTIDE SEQUENCE [LARGE SCALE GENOMIC DNA]</scope>
    <source>
        <strain evidence="1 2">WH 0005</strain>
    </source>
</reference>
<organism evidence="1 2">
    <name type="scientific">Crocosphaera watsonii WH 0005</name>
    <dbReference type="NCBI Taxonomy" id="423472"/>
    <lineage>
        <taxon>Bacteria</taxon>
        <taxon>Bacillati</taxon>
        <taxon>Cyanobacteriota</taxon>
        <taxon>Cyanophyceae</taxon>
        <taxon>Oscillatoriophycideae</taxon>
        <taxon>Chroococcales</taxon>
        <taxon>Aphanothecaceae</taxon>
        <taxon>Crocosphaera</taxon>
    </lineage>
</organism>
<dbReference type="Proteomes" id="UP000017981">
    <property type="component" value="Unassembled WGS sequence"/>
</dbReference>
<reference evidence="1 2" key="2">
    <citation type="submission" date="2013-09" db="EMBL/GenBank/DDBJ databases">
        <title>Whole genome comparison of six Crocosphaera watsonii strains with differing phenotypes.</title>
        <authorList>
            <person name="Bench S.R."/>
            <person name="Heller P."/>
            <person name="Frank I."/>
            <person name="Arciniega M."/>
            <person name="Shilova I.N."/>
            <person name="Zehr J.P."/>
        </authorList>
    </citation>
    <scope>NUCLEOTIDE SEQUENCE [LARGE SCALE GENOMIC DNA]</scope>
    <source>
        <strain evidence="1 2">WH 0005</strain>
    </source>
</reference>
<evidence type="ECO:0000313" key="2">
    <source>
        <dbReference type="Proteomes" id="UP000017981"/>
    </source>
</evidence>
<proteinExistence type="predicted"/>
<dbReference type="AlphaFoldDB" id="T2IMS7"/>
<protein>
    <submittedName>
        <fullName evidence="1">Uncharacterized protein</fullName>
    </submittedName>
</protein>
<sequence length="40" mass="4376">MAIKTETQLFAQQTNQGKGAKIYCSRSTTGSMGLKRAKIK</sequence>